<comment type="similarity">
    <text evidence="2 9">Belongs to the glycosyl hydrolase 28 family.</text>
</comment>
<evidence type="ECO:0000256" key="9">
    <source>
        <dbReference type="RuleBase" id="RU361169"/>
    </source>
</evidence>
<dbReference type="Pfam" id="PF00295">
    <property type="entry name" value="Glyco_hydro_28"/>
    <property type="match status" value="1"/>
</dbReference>
<dbReference type="EMBL" id="LR881469">
    <property type="protein sequence ID" value="CAD5330047.1"/>
    <property type="molecule type" value="Genomic_DNA"/>
</dbReference>
<evidence type="ECO:0000256" key="7">
    <source>
        <dbReference type="ARBA" id="ARBA00023316"/>
    </source>
</evidence>
<dbReference type="GO" id="GO:0071555">
    <property type="term" value="P:cell wall organization"/>
    <property type="evidence" value="ECO:0007669"/>
    <property type="project" value="UniProtKB-KW"/>
</dbReference>
<dbReference type="GO" id="GO:0005975">
    <property type="term" value="P:carbohydrate metabolic process"/>
    <property type="evidence" value="ECO:0007669"/>
    <property type="project" value="InterPro"/>
</dbReference>
<reference evidence="10 11" key="1">
    <citation type="submission" date="2020-09" db="EMBL/GenBank/DDBJ databases">
        <authorList>
            <person name="Ashkenazy H."/>
        </authorList>
    </citation>
    <scope>NUCLEOTIDE SEQUENCE [LARGE SCALE GENOMIC DNA]</scope>
    <source>
        <strain evidence="11">cv. Cdm-0</strain>
    </source>
</reference>
<dbReference type="InterPro" id="IPR004320">
    <property type="entry name" value="BPS1_pln"/>
</dbReference>
<evidence type="ECO:0000256" key="2">
    <source>
        <dbReference type="ARBA" id="ARBA00008834"/>
    </source>
</evidence>
<keyword evidence="3" id="KW-0134">Cell wall</keyword>
<dbReference type="AlphaFoldDB" id="A0A7G2F3A7"/>
<dbReference type="SUPFAM" id="SSF51126">
    <property type="entry name" value="Pectin lyase-like"/>
    <property type="match status" value="1"/>
</dbReference>
<organism evidence="10 11">
    <name type="scientific">Arabidopsis thaliana</name>
    <name type="common">Mouse-ear cress</name>
    <dbReference type="NCBI Taxonomy" id="3702"/>
    <lineage>
        <taxon>Eukaryota</taxon>
        <taxon>Viridiplantae</taxon>
        <taxon>Streptophyta</taxon>
        <taxon>Embryophyta</taxon>
        <taxon>Tracheophyta</taxon>
        <taxon>Spermatophyta</taxon>
        <taxon>Magnoliopsida</taxon>
        <taxon>eudicotyledons</taxon>
        <taxon>Gunneridae</taxon>
        <taxon>Pentapetalae</taxon>
        <taxon>rosids</taxon>
        <taxon>malvids</taxon>
        <taxon>Brassicales</taxon>
        <taxon>Brassicaceae</taxon>
        <taxon>Camelineae</taxon>
        <taxon>Arabidopsis</taxon>
    </lineage>
</organism>
<comment type="subcellular location">
    <subcellularLocation>
        <location evidence="1">Secreted</location>
        <location evidence="1">Cell wall</location>
    </subcellularLocation>
</comment>
<dbReference type="SMART" id="SM00710">
    <property type="entry name" value="PbH1"/>
    <property type="match status" value="4"/>
</dbReference>
<dbReference type="InterPro" id="IPR011050">
    <property type="entry name" value="Pectin_lyase_fold/virulence"/>
</dbReference>
<dbReference type="Pfam" id="PF03087">
    <property type="entry name" value="BPS1"/>
    <property type="match status" value="1"/>
</dbReference>
<accession>A0A7G2F3A7</accession>
<evidence type="ECO:0000256" key="5">
    <source>
        <dbReference type="ARBA" id="ARBA00022801"/>
    </source>
</evidence>
<sequence>MAESSSSSVATTHVPARSISLPTRLIHPKAQRVEEELKKIQALNSSSSASSRIQLGLAKLVELYDFVNEQVISSPQGQQALRLCRNRKLVEDALDESIVLLDVSDFTRDLIGTLMEHIQELQSALRRRRGNLSSVQSEIRSYISFHKKSKTEAARQVKSLARRQTKKKAWVIKQSGGLDEHSSMVSNILRQSNASTISILQSLLQFLSTSGENNEKKNGEIGCVDNSMIRSFFGRIIGRKMVKEIDAQTILGRLAMVNVSLEAIKDELTWTAACGGDGDIKTLLIPSGKTFLLQPTVFQGPCKSSSIKVQLDGTIVAPSDKFAWSDPISRMWIKFSTVSGLIIVGSGTIDSRGSSFWELNLKASQRPTALHISKCDNLRINGITSIDSPKNHISIKTCNTVAISNINLFAPETSPNTDGIDISDSTNINIFDSTIQTGDDCIAINSGSSNINITGINCGPGHGISVGSLGAGGAEAKVSDVQVTHCTFNQTTNGARIKTWLESAVAISNVKFVDFRGTSSNKNAITLKCSETTHCVDVVMDGIDITMANGGKPKVNCQYVDGESSDTDLMRDCFKNNTSS</sequence>
<evidence type="ECO:0000256" key="1">
    <source>
        <dbReference type="ARBA" id="ARBA00004191"/>
    </source>
</evidence>
<dbReference type="Gene3D" id="2.160.20.10">
    <property type="entry name" value="Single-stranded right-handed beta-helix, Pectin lyase-like"/>
    <property type="match status" value="1"/>
</dbReference>
<keyword evidence="4" id="KW-0964">Secreted</keyword>
<keyword evidence="5 9" id="KW-0378">Hydrolase</keyword>
<proteinExistence type="inferred from homology"/>
<dbReference type="GO" id="GO:0048364">
    <property type="term" value="P:root development"/>
    <property type="evidence" value="ECO:0007669"/>
    <property type="project" value="InterPro"/>
</dbReference>
<evidence type="ECO:0000256" key="8">
    <source>
        <dbReference type="PROSITE-ProRule" id="PRU10052"/>
    </source>
</evidence>
<dbReference type="Proteomes" id="UP000516314">
    <property type="component" value="Chromosome 4"/>
</dbReference>
<dbReference type="InterPro" id="IPR006626">
    <property type="entry name" value="PbH1"/>
</dbReference>
<evidence type="ECO:0000313" key="11">
    <source>
        <dbReference type="Proteomes" id="UP000516314"/>
    </source>
</evidence>
<keyword evidence="7" id="KW-0961">Cell wall biogenesis/degradation</keyword>
<dbReference type="GO" id="GO:0004650">
    <property type="term" value="F:polygalacturonase activity"/>
    <property type="evidence" value="ECO:0007669"/>
    <property type="project" value="InterPro"/>
</dbReference>
<dbReference type="InterPro" id="IPR012334">
    <property type="entry name" value="Pectin_lyas_fold"/>
</dbReference>
<feature type="active site" evidence="8">
    <location>
        <position position="462"/>
    </location>
</feature>
<dbReference type="GO" id="GO:0048367">
    <property type="term" value="P:shoot system development"/>
    <property type="evidence" value="ECO:0007669"/>
    <property type="project" value="InterPro"/>
</dbReference>
<keyword evidence="6 9" id="KW-0326">Glycosidase</keyword>
<evidence type="ECO:0000256" key="6">
    <source>
        <dbReference type="ARBA" id="ARBA00023295"/>
    </source>
</evidence>
<evidence type="ECO:0000256" key="3">
    <source>
        <dbReference type="ARBA" id="ARBA00022512"/>
    </source>
</evidence>
<protein>
    <submittedName>
        <fullName evidence="10">(thale cress) hypothetical protein</fullName>
    </submittedName>
</protein>
<dbReference type="InterPro" id="IPR000743">
    <property type="entry name" value="Glyco_hydro_28"/>
</dbReference>
<dbReference type="PROSITE" id="PS00502">
    <property type="entry name" value="POLYGALACTURONASE"/>
    <property type="match status" value="1"/>
</dbReference>
<evidence type="ECO:0000313" key="10">
    <source>
        <dbReference type="EMBL" id="CAD5330047.1"/>
    </source>
</evidence>
<gene>
    <name evidence="10" type="ORF">AT9943_LOCUS17604</name>
</gene>
<evidence type="ECO:0000256" key="4">
    <source>
        <dbReference type="ARBA" id="ARBA00022525"/>
    </source>
</evidence>
<name>A0A7G2F3A7_ARATH</name>
<dbReference type="PANTHER" id="PTHR31375">
    <property type="match status" value="1"/>
</dbReference>